<proteinExistence type="predicted"/>
<protein>
    <submittedName>
        <fullName evidence="1">Uncharacterized protein</fullName>
    </submittedName>
</protein>
<keyword evidence="2" id="KW-1185">Reference proteome</keyword>
<organism evidence="1 2">
    <name type="scientific">Digitaria exilis</name>
    <dbReference type="NCBI Taxonomy" id="1010633"/>
    <lineage>
        <taxon>Eukaryota</taxon>
        <taxon>Viridiplantae</taxon>
        <taxon>Streptophyta</taxon>
        <taxon>Embryophyta</taxon>
        <taxon>Tracheophyta</taxon>
        <taxon>Spermatophyta</taxon>
        <taxon>Magnoliopsida</taxon>
        <taxon>Liliopsida</taxon>
        <taxon>Poales</taxon>
        <taxon>Poaceae</taxon>
        <taxon>PACMAD clade</taxon>
        <taxon>Panicoideae</taxon>
        <taxon>Panicodae</taxon>
        <taxon>Paniceae</taxon>
        <taxon>Anthephorinae</taxon>
        <taxon>Digitaria</taxon>
    </lineage>
</organism>
<reference evidence="1" key="1">
    <citation type="submission" date="2020-07" db="EMBL/GenBank/DDBJ databases">
        <title>Genome sequence and genetic diversity analysis of an under-domesticated orphan crop, white fonio (Digitaria exilis).</title>
        <authorList>
            <person name="Bennetzen J.L."/>
            <person name="Chen S."/>
            <person name="Ma X."/>
            <person name="Wang X."/>
            <person name="Yssel A.E.J."/>
            <person name="Chaluvadi S.R."/>
            <person name="Johnson M."/>
            <person name="Gangashetty P."/>
            <person name="Hamidou F."/>
            <person name="Sanogo M.D."/>
            <person name="Zwaenepoel A."/>
            <person name="Wallace J."/>
            <person name="Van De Peer Y."/>
            <person name="Van Deynze A."/>
        </authorList>
    </citation>
    <scope>NUCLEOTIDE SEQUENCE</scope>
    <source>
        <tissue evidence="1">Leaves</tissue>
    </source>
</reference>
<dbReference type="AlphaFoldDB" id="A0A835E6B6"/>
<comment type="caution">
    <text evidence="1">The sequence shown here is derived from an EMBL/GenBank/DDBJ whole genome shotgun (WGS) entry which is preliminary data.</text>
</comment>
<dbReference type="EMBL" id="JACEFO010002306">
    <property type="protein sequence ID" value="KAF8666470.1"/>
    <property type="molecule type" value="Genomic_DNA"/>
</dbReference>
<name>A0A835E6B6_9POAL</name>
<accession>A0A835E6B6</accession>
<evidence type="ECO:0000313" key="2">
    <source>
        <dbReference type="Proteomes" id="UP000636709"/>
    </source>
</evidence>
<evidence type="ECO:0000313" key="1">
    <source>
        <dbReference type="EMBL" id="KAF8666470.1"/>
    </source>
</evidence>
<sequence>MVASWEIWTHPNEIILDGFPLSLRRWKQIFKDEFSLILIVPENGVRGLVM</sequence>
<gene>
    <name evidence="1" type="ORF">HU200_053581</name>
</gene>
<dbReference type="Proteomes" id="UP000636709">
    <property type="component" value="Unassembled WGS sequence"/>
</dbReference>
<dbReference type="OrthoDB" id="675438at2759"/>